<keyword evidence="4" id="KW-0732">Signal</keyword>
<evidence type="ECO:0000313" key="6">
    <source>
        <dbReference type="EMBL" id="EXC31800.1"/>
    </source>
</evidence>
<dbReference type="STRING" id="981085.W9SJJ4"/>
<protein>
    <submittedName>
        <fullName evidence="6">Putative xyloglucan endotransglucosylase/hydrolase protein 32</fullName>
    </submittedName>
</protein>
<dbReference type="InterPro" id="IPR000757">
    <property type="entry name" value="Beta-glucanase-like"/>
</dbReference>
<dbReference type="Gene3D" id="2.60.120.200">
    <property type="match status" value="1"/>
</dbReference>
<evidence type="ECO:0000256" key="3">
    <source>
        <dbReference type="SAM" id="MobiDB-lite"/>
    </source>
</evidence>
<dbReference type="SUPFAM" id="SSF49899">
    <property type="entry name" value="Concanavalin A-like lectins/glucanases"/>
    <property type="match status" value="1"/>
</dbReference>
<evidence type="ECO:0000256" key="4">
    <source>
        <dbReference type="SAM" id="SignalP"/>
    </source>
</evidence>
<sequence length="502" mass="56843">MARLISLLLFFLMIFSTSAQGPPPSPGYNPSSEVNSIGFDQGFRNLWGSKHQSVDQGQLTIWLDNSSGSGFKSQKPYRSGYFGTAVKLQPGYTAGVITSFYLSNNEDHPGNHDEIDIEFLGTTPDKPYTLQTNVYVRGSGSVNIIGREMRFHLWFDPTQDFHNYAIIWNPTEIIFFVDDVPVRRYLRKSDATFPMRPMWVYGSIWDASSWATEDGKYKADYKFQPFIGRYKNFKLAGCTSDEPASCHPPSASPSQSTGLSPQQESAMDWVQRNYLIGQTHLIRNILTLTLFPLPFSCTTTKLRQVFRRPFLTPPGSSESSCRAESRLVSCGYQLRRMKAHFPVKSDETNKTHPKFVVDSRRKSFTATALHGRHTSSQKIAVPAVVKCTAPIISLRIDESIPTSGYHHPHRFAGIQSRRRRSPWRSLVPSILAAVSHVVGVKTLKSKWVTKVSTQFLRSVAQKPRTKSLETENQVAENREPSWEIRMNFAIFLTQHSKLLFCP</sequence>
<evidence type="ECO:0000313" key="7">
    <source>
        <dbReference type="Proteomes" id="UP000030645"/>
    </source>
</evidence>
<dbReference type="EMBL" id="KE346271">
    <property type="protein sequence ID" value="EXC31800.1"/>
    <property type="molecule type" value="Genomic_DNA"/>
</dbReference>
<dbReference type="eggNOG" id="ENOG502QQC7">
    <property type="taxonomic scope" value="Eukaryota"/>
</dbReference>
<feature type="signal peptide" evidence="4">
    <location>
        <begin position="1"/>
        <end position="19"/>
    </location>
</feature>
<accession>W9SJJ4</accession>
<feature type="compositionally biased region" description="Low complexity" evidence="3">
    <location>
        <begin position="244"/>
        <end position="256"/>
    </location>
</feature>
<gene>
    <name evidence="6" type="ORF">L484_020627</name>
</gene>
<dbReference type="AlphaFoldDB" id="W9SJJ4"/>
<reference evidence="7" key="1">
    <citation type="submission" date="2013-01" db="EMBL/GenBank/DDBJ databases">
        <title>Draft Genome Sequence of a Mulberry Tree, Morus notabilis C.K. Schneid.</title>
        <authorList>
            <person name="He N."/>
            <person name="Zhao S."/>
        </authorList>
    </citation>
    <scope>NUCLEOTIDE SEQUENCE</scope>
</reference>
<dbReference type="PANTHER" id="PTHR31062">
    <property type="entry name" value="XYLOGLUCAN ENDOTRANSGLUCOSYLASE/HYDROLASE PROTEIN 8-RELATED"/>
    <property type="match status" value="1"/>
</dbReference>
<organism evidence="6 7">
    <name type="scientific">Morus notabilis</name>
    <dbReference type="NCBI Taxonomy" id="981085"/>
    <lineage>
        <taxon>Eukaryota</taxon>
        <taxon>Viridiplantae</taxon>
        <taxon>Streptophyta</taxon>
        <taxon>Embryophyta</taxon>
        <taxon>Tracheophyta</taxon>
        <taxon>Spermatophyta</taxon>
        <taxon>Magnoliopsida</taxon>
        <taxon>eudicotyledons</taxon>
        <taxon>Gunneridae</taxon>
        <taxon>Pentapetalae</taxon>
        <taxon>rosids</taxon>
        <taxon>fabids</taxon>
        <taxon>Rosales</taxon>
        <taxon>Moraceae</taxon>
        <taxon>Moreae</taxon>
        <taxon>Morus</taxon>
    </lineage>
</organism>
<dbReference type="InterPro" id="IPR013320">
    <property type="entry name" value="ConA-like_dom_sf"/>
</dbReference>
<evidence type="ECO:0000259" key="5">
    <source>
        <dbReference type="PROSITE" id="PS51762"/>
    </source>
</evidence>
<feature type="chain" id="PRO_5004929193" evidence="4">
    <location>
        <begin position="20"/>
        <end position="502"/>
    </location>
</feature>
<dbReference type="GO" id="GO:0005975">
    <property type="term" value="P:carbohydrate metabolic process"/>
    <property type="evidence" value="ECO:0007669"/>
    <property type="project" value="InterPro"/>
</dbReference>
<keyword evidence="7" id="KW-1185">Reference proteome</keyword>
<evidence type="ECO:0000256" key="2">
    <source>
        <dbReference type="ARBA" id="ARBA00023295"/>
    </source>
</evidence>
<dbReference type="Pfam" id="PF00722">
    <property type="entry name" value="Glyco_hydro_16"/>
    <property type="match status" value="1"/>
</dbReference>
<keyword evidence="1 6" id="KW-0378">Hydrolase</keyword>
<feature type="region of interest" description="Disordered" evidence="3">
    <location>
        <begin position="244"/>
        <end position="263"/>
    </location>
</feature>
<feature type="domain" description="GH16" evidence="5">
    <location>
        <begin position="16"/>
        <end position="230"/>
    </location>
</feature>
<dbReference type="PROSITE" id="PS51762">
    <property type="entry name" value="GH16_2"/>
    <property type="match status" value="1"/>
</dbReference>
<name>W9SJJ4_9ROSA</name>
<evidence type="ECO:0000256" key="1">
    <source>
        <dbReference type="ARBA" id="ARBA00022801"/>
    </source>
</evidence>
<keyword evidence="2" id="KW-0326">Glycosidase</keyword>
<proteinExistence type="predicted"/>
<dbReference type="GO" id="GO:0004553">
    <property type="term" value="F:hydrolase activity, hydrolyzing O-glycosyl compounds"/>
    <property type="evidence" value="ECO:0007669"/>
    <property type="project" value="InterPro"/>
</dbReference>
<dbReference type="InterPro" id="IPR044791">
    <property type="entry name" value="Beta-glucanase/XTH"/>
</dbReference>
<dbReference type="Proteomes" id="UP000030645">
    <property type="component" value="Unassembled WGS sequence"/>
</dbReference>